<accession>A0ABN1EDB6</accession>
<reference evidence="2 3" key="1">
    <citation type="journal article" date="2019" name="Int. J. Syst. Evol. Microbiol.">
        <title>The Global Catalogue of Microorganisms (GCM) 10K type strain sequencing project: providing services to taxonomists for standard genome sequencing and annotation.</title>
        <authorList>
            <consortium name="The Broad Institute Genomics Platform"/>
            <consortium name="The Broad Institute Genome Sequencing Center for Infectious Disease"/>
            <person name="Wu L."/>
            <person name="Ma J."/>
        </authorList>
    </citation>
    <scope>NUCLEOTIDE SEQUENCE [LARGE SCALE GENOMIC DNA]</scope>
    <source>
        <strain evidence="2 3">JCM 10303</strain>
    </source>
</reference>
<dbReference type="EMBL" id="BAAAGS010000108">
    <property type="protein sequence ID" value="GAA0564066.1"/>
    <property type="molecule type" value="Genomic_DNA"/>
</dbReference>
<sequence>MGLQVAHRASALRVDPGGECGARRVRPVERDVDPADALGLNFEALVFVTMRSADRETLDSVVQAVARVPHVLQAQRLFGDPDCLLRVITRDLPAFQELYDERLSTLPGVQRLSSTLVTKSVVENRPLPL</sequence>
<dbReference type="Proteomes" id="UP001500729">
    <property type="component" value="Unassembled WGS sequence"/>
</dbReference>
<dbReference type="InterPro" id="IPR019887">
    <property type="entry name" value="Tscrpt_reg_AsnC/Lrp_C"/>
</dbReference>
<dbReference type="PANTHER" id="PTHR30154">
    <property type="entry name" value="LEUCINE-RESPONSIVE REGULATORY PROTEIN"/>
    <property type="match status" value="1"/>
</dbReference>
<dbReference type="Pfam" id="PF01037">
    <property type="entry name" value="AsnC_trans_reg"/>
    <property type="match status" value="1"/>
</dbReference>
<dbReference type="Gene3D" id="3.30.70.920">
    <property type="match status" value="1"/>
</dbReference>
<keyword evidence="3" id="KW-1185">Reference proteome</keyword>
<dbReference type="SUPFAM" id="SSF54909">
    <property type="entry name" value="Dimeric alpha+beta barrel"/>
    <property type="match status" value="1"/>
</dbReference>
<dbReference type="PANTHER" id="PTHR30154:SF34">
    <property type="entry name" value="TRANSCRIPTIONAL REGULATOR AZLB"/>
    <property type="match status" value="1"/>
</dbReference>
<name>A0ABN1EDB6_SACER</name>
<feature type="domain" description="Transcription regulator AsnC/Lrp ligand binding" evidence="1">
    <location>
        <begin position="47"/>
        <end position="119"/>
    </location>
</feature>
<evidence type="ECO:0000313" key="2">
    <source>
        <dbReference type="EMBL" id="GAA0564066.1"/>
    </source>
</evidence>
<evidence type="ECO:0000313" key="3">
    <source>
        <dbReference type="Proteomes" id="UP001500729"/>
    </source>
</evidence>
<organism evidence="2 3">
    <name type="scientific">Saccharopolyspora erythraea</name>
    <name type="common">Streptomyces erythraeus</name>
    <dbReference type="NCBI Taxonomy" id="1836"/>
    <lineage>
        <taxon>Bacteria</taxon>
        <taxon>Bacillati</taxon>
        <taxon>Actinomycetota</taxon>
        <taxon>Actinomycetes</taxon>
        <taxon>Pseudonocardiales</taxon>
        <taxon>Pseudonocardiaceae</taxon>
        <taxon>Saccharopolyspora</taxon>
    </lineage>
</organism>
<protein>
    <recommendedName>
        <fullName evidence="1">Transcription regulator AsnC/Lrp ligand binding domain-containing protein</fullName>
    </recommendedName>
</protein>
<dbReference type="InterPro" id="IPR011008">
    <property type="entry name" value="Dimeric_a/b-barrel"/>
</dbReference>
<comment type="caution">
    <text evidence="2">The sequence shown here is derived from an EMBL/GenBank/DDBJ whole genome shotgun (WGS) entry which is preliminary data.</text>
</comment>
<gene>
    <name evidence="2" type="ORF">GCM10009533_70250</name>
</gene>
<evidence type="ECO:0000259" key="1">
    <source>
        <dbReference type="Pfam" id="PF01037"/>
    </source>
</evidence>
<proteinExistence type="predicted"/>